<sequence>MTSSALHVARTGLDAQSARMRVIANNLANVNTTGFKRDRASFETLAYQSITAPGATSSGENKYATGLSLGSGVQMTGTSRIDTAGSLITTGNALDVAIEGSGYFQVQMPDGRIGYTRAGNFNQSPEGKIITDDGKPLIPEISIPEGAQAITIGADGTISATLPGESEATELGKIETARFINPAGLLALGDNILVETAASGSPQVGAAGIDGRGTIRSGSLEGSNVNVVEELVDMIETQRAYEVNSKMISATDEMLKYVNQQL</sequence>
<evidence type="ECO:0000256" key="1">
    <source>
        <dbReference type="ARBA" id="ARBA00004117"/>
    </source>
</evidence>
<evidence type="ECO:0000259" key="11">
    <source>
        <dbReference type="Pfam" id="PF22692"/>
    </source>
</evidence>
<evidence type="ECO:0000256" key="4">
    <source>
        <dbReference type="ARBA" id="ARBA00023143"/>
    </source>
</evidence>
<dbReference type="GO" id="GO:0009426">
    <property type="term" value="C:bacterial-type flagellum basal body, distal rod"/>
    <property type="evidence" value="ECO:0007669"/>
    <property type="project" value="UniProtKB-UniRule"/>
</dbReference>
<keyword evidence="12" id="KW-0969">Cilium</keyword>
<dbReference type="InterPro" id="IPR010930">
    <property type="entry name" value="Flg_bb/hook_C_dom"/>
</dbReference>
<dbReference type="RefSeq" id="WP_184018937.1">
    <property type="nucleotide sequence ID" value="NZ_JACIJC010000004.1"/>
</dbReference>
<gene>
    <name evidence="12" type="ORF">FHS49_002495</name>
</gene>
<dbReference type="InterPro" id="IPR037925">
    <property type="entry name" value="FlgE/F/G-like"/>
</dbReference>
<dbReference type="PROSITE" id="PS00588">
    <property type="entry name" value="FLAGELLA_BB_ROD"/>
    <property type="match status" value="1"/>
</dbReference>
<evidence type="ECO:0000259" key="10">
    <source>
        <dbReference type="Pfam" id="PF06429"/>
    </source>
</evidence>
<keyword evidence="13" id="KW-1185">Reference proteome</keyword>
<dbReference type="InterPro" id="IPR020013">
    <property type="entry name" value="Flagellar_FlgE/F/G"/>
</dbReference>
<dbReference type="InterPro" id="IPR053967">
    <property type="entry name" value="LlgE_F_G-like_D1"/>
</dbReference>
<dbReference type="PANTHER" id="PTHR30435:SF19">
    <property type="entry name" value="FLAGELLAR BASAL-BODY ROD PROTEIN FLGG"/>
    <property type="match status" value="1"/>
</dbReference>
<dbReference type="AlphaFoldDB" id="A0A7W9AJ70"/>
<evidence type="ECO:0000256" key="2">
    <source>
        <dbReference type="ARBA" id="ARBA00009677"/>
    </source>
</evidence>
<dbReference type="Pfam" id="PF22692">
    <property type="entry name" value="LlgE_F_G_D1"/>
    <property type="match status" value="1"/>
</dbReference>
<dbReference type="InterPro" id="IPR019776">
    <property type="entry name" value="Flagellar_basal_body_rod_CS"/>
</dbReference>
<proteinExistence type="inferred from homology"/>
<comment type="caution">
    <text evidence="12">The sequence shown here is derived from an EMBL/GenBank/DDBJ whole genome shotgun (WGS) entry which is preliminary data.</text>
</comment>
<evidence type="ECO:0000256" key="5">
    <source>
        <dbReference type="ARBA" id="ARBA00025933"/>
    </source>
</evidence>
<dbReference type="NCBIfam" id="TIGR02488">
    <property type="entry name" value="flgG_G_neg"/>
    <property type="match status" value="1"/>
</dbReference>
<evidence type="ECO:0000313" key="12">
    <source>
        <dbReference type="EMBL" id="MBB5686471.1"/>
    </source>
</evidence>
<evidence type="ECO:0000259" key="9">
    <source>
        <dbReference type="Pfam" id="PF00460"/>
    </source>
</evidence>
<feature type="domain" description="Flagellar basal body rod protein N-terminal" evidence="9">
    <location>
        <begin position="6"/>
        <end position="36"/>
    </location>
</feature>
<keyword evidence="12" id="KW-0966">Cell projection</keyword>
<comment type="subunit">
    <text evidence="5 8">The basal body constitutes a major portion of the flagellar organelle and consists of four rings (L,P,S, and M) mounted on a central rod. The rod consists of about 26 subunits of FlgG in the distal portion, and FlgB, FlgC and FlgF are thought to build up the proximal portion of the rod with about 6 subunits each.</text>
</comment>
<dbReference type="Pfam" id="PF00460">
    <property type="entry name" value="Flg_bb_rod"/>
    <property type="match status" value="1"/>
</dbReference>
<dbReference type="Pfam" id="PF06429">
    <property type="entry name" value="Flg_bbr_C"/>
    <property type="match status" value="1"/>
</dbReference>
<evidence type="ECO:0000256" key="7">
    <source>
        <dbReference type="NCBIfam" id="TIGR02488"/>
    </source>
</evidence>
<keyword evidence="12" id="KW-0282">Flagellum</keyword>
<dbReference type="PANTHER" id="PTHR30435">
    <property type="entry name" value="FLAGELLAR PROTEIN"/>
    <property type="match status" value="1"/>
</dbReference>
<reference evidence="12 13" key="1">
    <citation type="submission" date="2020-08" db="EMBL/GenBank/DDBJ databases">
        <title>Genomic Encyclopedia of Type Strains, Phase IV (KMG-IV): sequencing the most valuable type-strain genomes for metagenomic binning, comparative biology and taxonomic classification.</title>
        <authorList>
            <person name="Goeker M."/>
        </authorList>
    </citation>
    <scope>NUCLEOTIDE SEQUENCE [LARGE SCALE GENOMIC DNA]</scope>
    <source>
        <strain evidence="12 13">DSM 25079</strain>
    </source>
</reference>
<evidence type="ECO:0000256" key="3">
    <source>
        <dbReference type="ARBA" id="ARBA00017948"/>
    </source>
</evidence>
<dbReference type="Proteomes" id="UP000549617">
    <property type="component" value="Unassembled WGS sequence"/>
</dbReference>
<accession>A0A7W9AJ70</accession>
<feature type="domain" description="Flagellar basal-body/hook protein C-terminal" evidence="10">
    <location>
        <begin position="217"/>
        <end position="260"/>
    </location>
</feature>
<comment type="subcellular location">
    <subcellularLocation>
        <location evidence="1 8">Bacterial flagellum basal body</location>
    </subcellularLocation>
</comment>
<evidence type="ECO:0000256" key="8">
    <source>
        <dbReference type="RuleBase" id="RU362116"/>
    </source>
</evidence>
<dbReference type="SUPFAM" id="SSF117143">
    <property type="entry name" value="Flagellar hook protein flgE"/>
    <property type="match status" value="1"/>
</dbReference>
<dbReference type="EMBL" id="JACIJC010000004">
    <property type="protein sequence ID" value="MBB5686471.1"/>
    <property type="molecule type" value="Genomic_DNA"/>
</dbReference>
<dbReference type="InterPro" id="IPR001444">
    <property type="entry name" value="Flag_bb_rod_N"/>
</dbReference>
<evidence type="ECO:0000256" key="6">
    <source>
        <dbReference type="ARBA" id="ARBA00032912"/>
    </source>
</evidence>
<protein>
    <recommendedName>
        <fullName evidence="3 7">Flagellar basal-body rod protein FlgG</fullName>
    </recommendedName>
    <alternativeName>
        <fullName evidence="6 8">Distal rod protein</fullName>
    </alternativeName>
</protein>
<feature type="domain" description="Flagellar hook protein FlgE/F/G-like D1" evidence="11">
    <location>
        <begin position="97"/>
        <end position="160"/>
    </location>
</feature>
<organism evidence="12 13">
    <name type="scientific">Sphingobium boeckii</name>
    <dbReference type="NCBI Taxonomy" id="1082345"/>
    <lineage>
        <taxon>Bacteria</taxon>
        <taxon>Pseudomonadati</taxon>
        <taxon>Pseudomonadota</taxon>
        <taxon>Alphaproteobacteria</taxon>
        <taxon>Sphingomonadales</taxon>
        <taxon>Sphingomonadaceae</taxon>
        <taxon>Sphingobium</taxon>
    </lineage>
</organism>
<evidence type="ECO:0000313" key="13">
    <source>
        <dbReference type="Proteomes" id="UP000549617"/>
    </source>
</evidence>
<dbReference type="GO" id="GO:0071978">
    <property type="term" value="P:bacterial-type flagellum-dependent swarming motility"/>
    <property type="evidence" value="ECO:0007669"/>
    <property type="project" value="TreeGrafter"/>
</dbReference>
<dbReference type="InterPro" id="IPR012834">
    <property type="entry name" value="FlgG_G_neg"/>
</dbReference>
<keyword evidence="4 8" id="KW-0975">Bacterial flagellum</keyword>
<comment type="similarity">
    <text evidence="2 8">Belongs to the flagella basal body rod proteins family.</text>
</comment>
<name>A0A7W9AJ70_9SPHN</name>
<dbReference type="NCBIfam" id="TIGR03506">
    <property type="entry name" value="FlgEFG_subfam"/>
    <property type="match status" value="2"/>
</dbReference>